<evidence type="ECO:0000313" key="2">
    <source>
        <dbReference type="Proteomes" id="UP000030641"/>
    </source>
</evidence>
<proteinExistence type="predicted"/>
<sequence>MDPPPRPGRKGIKVFLMSGRGDLHHVGLALLLRQPCHALLEIILQVPTLRPSLADPFRVGKCCPGHSVTAPALSKSPASCQRGGGRTNDVVHVNRRRRTRPIYESETYLHTCYDEDGRQFKRWKESCNCMSSKNSSSMVSTGKYQDQNSISNQAPMPCSCDAPIAL</sequence>
<reference evidence="1 2" key="1">
    <citation type="journal article" date="2014" name="BMC Genomics">
        <title>Genome sequencing of four Aureobasidium pullulans varieties: biotechnological potential, stress tolerance, and description of new species.</title>
        <authorList>
            <person name="Gostin Ar C."/>
            <person name="Ohm R.A."/>
            <person name="Kogej T."/>
            <person name="Sonjak S."/>
            <person name="Turk M."/>
            <person name="Zajc J."/>
            <person name="Zalar P."/>
            <person name="Grube M."/>
            <person name="Sun H."/>
            <person name="Han J."/>
            <person name="Sharma A."/>
            <person name="Chiniquy J."/>
            <person name="Ngan C.Y."/>
            <person name="Lipzen A."/>
            <person name="Barry K."/>
            <person name="Grigoriev I.V."/>
            <person name="Gunde-Cimerman N."/>
        </authorList>
    </citation>
    <scope>NUCLEOTIDE SEQUENCE [LARGE SCALE GENOMIC DNA]</scope>
    <source>
        <strain evidence="1 2">EXF-2481</strain>
    </source>
</reference>
<evidence type="ECO:0000313" key="1">
    <source>
        <dbReference type="EMBL" id="KEQ97418.1"/>
    </source>
</evidence>
<dbReference type="Proteomes" id="UP000030641">
    <property type="component" value="Unassembled WGS sequence"/>
</dbReference>
<dbReference type="RefSeq" id="XP_013346061.1">
    <property type="nucleotide sequence ID" value="XM_013490607.1"/>
</dbReference>
<gene>
    <name evidence="1" type="ORF">AUEXF2481DRAFT_598205</name>
</gene>
<name>A0A074YHW5_AURSE</name>
<keyword evidence="2" id="KW-1185">Reference proteome</keyword>
<dbReference type="HOGENOM" id="CLU_1602377_0_0_1"/>
<organism evidence="1 2">
    <name type="scientific">Aureobasidium subglaciale (strain EXF-2481)</name>
    <name type="common">Aureobasidium pullulans var. subglaciale</name>
    <dbReference type="NCBI Taxonomy" id="1043005"/>
    <lineage>
        <taxon>Eukaryota</taxon>
        <taxon>Fungi</taxon>
        <taxon>Dikarya</taxon>
        <taxon>Ascomycota</taxon>
        <taxon>Pezizomycotina</taxon>
        <taxon>Dothideomycetes</taxon>
        <taxon>Dothideomycetidae</taxon>
        <taxon>Dothideales</taxon>
        <taxon>Saccotheciaceae</taxon>
        <taxon>Aureobasidium</taxon>
    </lineage>
</organism>
<dbReference type="EMBL" id="KL584754">
    <property type="protein sequence ID" value="KEQ97418.1"/>
    <property type="molecule type" value="Genomic_DNA"/>
</dbReference>
<accession>A0A074YHW5</accession>
<dbReference type="AlphaFoldDB" id="A0A074YHW5"/>
<dbReference type="GeneID" id="25369316"/>
<protein>
    <submittedName>
        <fullName evidence="1">Uncharacterized protein</fullName>
    </submittedName>
</protein>
<dbReference type="InParanoid" id="A0A074YHW5"/>